<evidence type="ECO:0000313" key="2">
    <source>
        <dbReference type="EMBL" id="PJA46491.1"/>
    </source>
</evidence>
<keyword evidence="1" id="KW-1133">Transmembrane helix</keyword>
<keyword evidence="1" id="KW-0472">Membrane</keyword>
<comment type="caution">
    <text evidence="2">The sequence shown here is derived from an EMBL/GenBank/DDBJ whole genome shotgun (WGS) entry which is preliminary data.</text>
</comment>
<proteinExistence type="predicted"/>
<feature type="transmembrane region" description="Helical" evidence="1">
    <location>
        <begin position="7"/>
        <end position="29"/>
    </location>
</feature>
<reference evidence="3" key="1">
    <citation type="submission" date="2017-09" db="EMBL/GenBank/DDBJ databases">
        <title>Depth-based differentiation of microbial function through sediment-hosted aquifers and enrichment of novel symbionts in the deep terrestrial subsurface.</title>
        <authorList>
            <person name="Probst A.J."/>
            <person name="Ladd B."/>
            <person name="Jarett J.K."/>
            <person name="Geller-Mcgrath D.E."/>
            <person name="Sieber C.M.K."/>
            <person name="Emerson J.B."/>
            <person name="Anantharaman K."/>
            <person name="Thomas B.C."/>
            <person name="Malmstrom R."/>
            <person name="Stieglmeier M."/>
            <person name="Klingl A."/>
            <person name="Woyke T."/>
            <person name="Ryan C.M."/>
            <person name="Banfield J.F."/>
        </authorList>
    </citation>
    <scope>NUCLEOTIDE SEQUENCE [LARGE SCALE GENOMIC DNA]</scope>
</reference>
<protein>
    <submittedName>
        <fullName evidence="2">Uncharacterized protein</fullName>
    </submittedName>
</protein>
<name>A0A2M7XF42_9BACT</name>
<dbReference type="EMBL" id="PFWT01000009">
    <property type="protein sequence ID" value="PJA46491.1"/>
    <property type="molecule type" value="Genomic_DNA"/>
</dbReference>
<keyword evidence="1" id="KW-0812">Transmembrane</keyword>
<evidence type="ECO:0000256" key="1">
    <source>
        <dbReference type="SAM" id="Phobius"/>
    </source>
</evidence>
<accession>A0A2M7XF42</accession>
<evidence type="ECO:0000313" key="3">
    <source>
        <dbReference type="Proteomes" id="UP000231263"/>
    </source>
</evidence>
<dbReference type="Proteomes" id="UP000231263">
    <property type="component" value="Unassembled WGS sequence"/>
</dbReference>
<sequence>MNIEKNINVILGIFLGIILAVVIWNLVFIHKLTDDATSLIEAEHQSLSPDKGDAILESTSVATEVLISVE</sequence>
<organism evidence="2 3">
    <name type="scientific">Candidatus Uhrbacteria bacterium CG_4_9_14_3_um_filter_41_35</name>
    <dbReference type="NCBI Taxonomy" id="1975034"/>
    <lineage>
        <taxon>Bacteria</taxon>
        <taxon>Candidatus Uhriibacteriota</taxon>
    </lineage>
</organism>
<gene>
    <name evidence="2" type="ORF">CO173_01870</name>
</gene>
<dbReference type="AlphaFoldDB" id="A0A2M7XF42"/>